<dbReference type="Pfam" id="PF07690">
    <property type="entry name" value="MFS_1"/>
    <property type="match status" value="1"/>
</dbReference>
<dbReference type="CDD" id="cd17502">
    <property type="entry name" value="MFS_Azr1_MDR_like"/>
    <property type="match status" value="1"/>
</dbReference>
<evidence type="ECO:0000256" key="7">
    <source>
        <dbReference type="SAM" id="Phobius"/>
    </source>
</evidence>
<feature type="transmembrane region" description="Helical" evidence="7">
    <location>
        <begin position="12"/>
        <end position="37"/>
    </location>
</feature>
<organism evidence="9 10">
    <name type="scientific">Brevibacillus laterosporus</name>
    <name type="common">Bacillus laterosporus</name>
    <dbReference type="NCBI Taxonomy" id="1465"/>
    <lineage>
        <taxon>Bacteria</taxon>
        <taxon>Bacillati</taxon>
        <taxon>Bacillota</taxon>
        <taxon>Bacilli</taxon>
        <taxon>Bacillales</taxon>
        <taxon>Paenibacillaceae</taxon>
        <taxon>Brevibacillus</taxon>
    </lineage>
</organism>
<evidence type="ECO:0000313" key="10">
    <source>
        <dbReference type="Proteomes" id="UP000319432"/>
    </source>
</evidence>
<dbReference type="EMBL" id="CP033464">
    <property type="protein sequence ID" value="QDX94149.1"/>
    <property type="molecule type" value="Genomic_DNA"/>
</dbReference>
<dbReference type="InterPro" id="IPR036259">
    <property type="entry name" value="MFS_trans_sf"/>
</dbReference>
<protein>
    <submittedName>
        <fullName evidence="9">DHA2 family efflux MFS transporter permease subunit</fullName>
    </submittedName>
</protein>
<dbReference type="FunFam" id="1.20.1720.10:FF:000004">
    <property type="entry name" value="EmrB/QacA family drug resistance transporter"/>
    <property type="match status" value="1"/>
</dbReference>
<dbReference type="PROSITE" id="PS50850">
    <property type="entry name" value="MFS"/>
    <property type="match status" value="1"/>
</dbReference>
<feature type="transmembrane region" description="Helical" evidence="7">
    <location>
        <begin position="230"/>
        <end position="249"/>
    </location>
</feature>
<comment type="subcellular location">
    <subcellularLocation>
        <location evidence="1">Cell membrane</location>
        <topology evidence="1">Multi-pass membrane protein</topology>
    </subcellularLocation>
</comment>
<feature type="transmembrane region" description="Helical" evidence="7">
    <location>
        <begin position="166"/>
        <end position="187"/>
    </location>
</feature>
<dbReference type="AlphaFoldDB" id="A0A518VAZ2"/>
<evidence type="ECO:0000256" key="1">
    <source>
        <dbReference type="ARBA" id="ARBA00004651"/>
    </source>
</evidence>
<feature type="transmembrane region" description="Helical" evidence="7">
    <location>
        <begin position="112"/>
        <end position="130"/>
    </location>
</feature>
<feature type="transmembrane region" description="Helical" evidence="7">
    <location>
        <begin position="359"/>
        <end position="380"/>
    </location>
</feature>
<dbReference type="SUPFAM" id="SSF103473">
    <property type="entry name" value="MFS general substrate transporter"/>
    <property type="match status" value="1"/>
</dbReference>
<evidence type="ECO:0000256" key="6">
    <source>
        <dbReference type="ARBA" id="ARBA00023136"/>
    </source>
</evidence>
<feature type="transmembrane region" description="Helical" evidence="7">
    <location>
        <begin position="270"/>
        <end position="293"/>
    </location>
</feature>
<keyword evidence="5 7" id="KW-1133">Transmembrane helix</keyword>
<keyword evidence="4 7" id="KW-0812">Transmembrane</keyword>
<evidence type="ECO:0000256" key="4">
    <source>
        <dbReference type="ARBA" id="ARBA00022692"/>
    </source>
</evidence>
<evidence type="ECO:0000256" key="2">
    <source>
        <dbReference type="ARBA" id="ARBA00022448"/>
    </source>
</evidence>
<feature type="transmembrane region" description="Helical" evidence="7">
    <location>
        <begin position="465"/>
        <end position="486"/>
    </location>
</feature>
<name>A0A518VAZ2_BRELA</name>
<evidence type="ECO:0000259" key="8">
    <source>
        <dbReference type="PROSITE" id="PS50850"/>
    </source>
</evidence>
<feature type="domain" description="Major facilitator superfamily (MFS) profile" evidence="8">
    <location>
        <begin position="15"/>
        <end position="491"/>
    </location>
</feature>
<dbReference type="InterPro" id="IPR005829">
    <property type="entry name" value="Sugar_transporter_CS"/>
</dbReference>
<gene>
    <name evidence="9" type="ORF">EEL30_18780</name>
</gene>
<feature type="transmembrane region" description="Helical" evidence="7">
    <location>
        <begin position="401"/>
        <end position="419"/>
    </location>
</feature>
<proteinExistence type="predicted"/>
<dbReference type="Gene3D" id="1.20.1720.10">
    <property type="entry name" value="Multidrug resistance protein D"/>
    <property type="match status" value="1"/>
</dbReference>
<keyword evidence="6 7" id="KW-0472">Membrane</keyword>
<dbReference type="Proteomes" id="UP000319432">
    <property type="component" value="Chromosome"/>
</dbReference>
<reference evidence="9 10" key="1">
    <citation type="submission" date="2018-11" db="EMBL/GenBank/DDBJ databases">
        <title>Phylogenetic determinants of toxin gene distribution in genomes of Brevibacillus laterosporus.</title>
        <authorList>
            <person name="Glare T.R."/>
            <person name="Durrant A."/>
            <person name="Berry C."/>
            <person name="Palma L."/>
            <person name="Ormskirk M."/>
            <person name="Cox M.O."/>
        </authorList>
    </citation>
    <scope>NUCLEOTIDE SEQUENCE [LARGE SCALE GENOMIC DNA]</scope>
    <source>
        <strain evidence="9 10">1821L</strain>
    </source>
</reference>
<feature type="transmembrane region" description="Helical" evidence="7">
    <location>
        <begin position="49"/>
        <end position="68"/>
    </location>
</feature>
<evidence type="ECO:0000256" key="5">
    <source>
        <dbReference type="ARBA" id="ARBA00022989"/>
    </source>
</evidence>
<evidence type="ECO:0000256" key="3">
    <source>
        <dbReference type="ARBA" id="ARBA00022475"/>
    </source>
</evidence>
<feature type="transmembrane region" description="Helical" evidence="7">
    <location>
        <begin position="80"/>
        <end position="106"/>
    </location>
</feature>
<feature type="transmembrane region" description="Helical" evidence="7">
    <location>
        <begin position="142"/>
        <end position="160"/>
    </location>
</feature>
<dbReference type="NCBIfam" id="TIGR00711">
    <property type="entry name" value="efflux_EmrB"/>
    <property type="match status" value="1"/>
</dbReference>
<feature type="transmembrane region" description="Helical" evidence="7">
    <location>
        <begin position="199"/>
        <end position="218"/>
    </location>
</feature>
<keyword evidence="2" id="KW-0813">Transport</keyword>
<dbReference type="GO" id="GO:0022857">
    <property type="term" value="F:transmembrane transporter activity"/>
    <property type="evidence" value="ECO:0007669"/>
    <property type="project" value="InterPro"/>
</dbReference>
<feature type="transmembrane region" description="Helical" evidence="7">
    <location>
        <begin position="305"/>
        <end position="326"/>
    </location>
</feature>
<dbReference type="OrthoDB" id="9816041at2"/>
<accession>A0A518VAZ2</accession>
<dbReference type="PANTHER" id="PTHR23501:SF170">
    <property type="entry name" value="MULTIDRUG RESISTANCE PROTEIN 3"/>
    <property type="match status" value="1"/>
</dbReference>
<evidence type="ECO:0000313" key="9">
    <source>
        <dbReference type="EMBL" id="QDX94149.1"/>
    </source>
</evidence>
<dbReference type="PROSITE" id="PS00217">
    <property type="entry name" value="SUGAR_TRANSPORT_2"/>
    <property type="match status" value="1"/>
</dbReference>
<feature type="transmembrane region" description="Helical" evidence="7">
    <location>
        <begin position="333"/>
        <end position="353"/>
    </location>
</feature>
<keyword evidence="10" id="KW-1185">Reference proteome</keyword>
<keyword evidence="3" id="KW-1003">Cell membrane</keyword>
<dbReference type="PANTHER" id="PTHR23501">
    <property type="entry name" value="MAJOR FACILITATOR SUPERFAMILY"/>
    <property type="match status" value="1"/>
</dbReference>
<dbReference type="InterPro" id="IPR020846">
    <property type="entry name" value="MFS_dom"/>
</dbReference>
<dbReference type="PRINTS" id="PR01036">
    <property type="entry name" value="TCRTETB"/>
</dbReference>
<dbReference type="GO" id="GO:0005886">
    <property type="term" value="C:plasma membrane"/>
    <property type="evidence" value="ECO:0007669"/>
    <property type="project" value="UniProtKB-SubCell"/>
</dbReference>
<dbReference type="Gene3D" id="1.20.1250.20">
    <property type="entry name" value="MFS general substrate transporter like domains"/>
    <property type="match status" value="1"/>
</dbReference>
<sequence>MKSEEVQSSNHSNLVLLGLILGMFITSLDQTIVATAIPTVVAELGGLTSYVWAFSAYMIAEIVTMPIFGKLSDMFGRKRLFMIGLSVFILASIIAGCATNMMQLIIARALQGVGGGALMPIAFTIVFEIFPPEKRSKMQGLLGAVYALSSILGPVIGGYFTDFLNWRWIFFINLPIGLFAVALLYNFYAETFNAKKHRIDWWGMLFLILSMLCIMLALELGGKQVAWSSPIILGMIAGFMLFLILFIIVEKRAIDPIISLSFFKDRLFTISQGIGFIQGALMISTISFIPLYIQVVSGGSATSAGHIITPMMLGVIISSVIGGKLIEVLTYRSALLISNGIVLLAMFLLSTLQMGDSQWLIILYMTLSGCGFGIAIPILFTSSAHSLDASHRGTINSLLSFFRIIGSTLGVTVLGFIQLSHLQNALQIIAPGKHIDPEVLLQPELQKQFSENIVSQLVLAFSDSIVIIFNVSVVIAFVVLVLGLFIGKERAPISPPDQEEQTQVETA</sequence>
<dbReference type="InterPro" id="IPR004638">
    <property type="entry name" value="EmrB-like"/>
</dbReference>
<dbReference type="InterPro" id="IPR011701">
    <property type="entry name" value="MFS"/>
</dbReference>